<dbReference type="Pfam" id="PF13489">
    <property type="entry name" value="Methyltransf_23"/>
    <property type="match status" value="1"/>
</dbReference>
<dbReference type="InterPro" id="IPR029063">
    <property type="entry name" value="SAM-dependent_MTases_sf"/>
</dbReference>
<dbReference type="Proteomes" id="UP000761264">
    <property type="component" value="Unassembled WGS sequence"/>
</dbReference>
<dbReference type="Gene3D" id="3.40.50.150">
    <property type="entry name" value="Vaccinia Virus protein VP39"/>
    <property type="match status" value="1"/>
</dbReference>
<reference evidence="1" key="1">
    <citation type="submission" date="2020-03" db="EMBL/GenBank/DDBJ databases">
        <title>Genome of Pelagibius litoralis DSM 21314T.</title>
        <authorList>
            <person name="Wang G."/>
        </authorList>
    </citation>
    <scope>NUCLEOTIDE SEQUENCE</scope>
    <source>
        <strain evidence="1">DSM 21314</strain>
    </source>
</reference>
<dbReference type="GO" id="GO:0032259">
    <property type="term" value="P:methylation"/>
    <property type="evidence" value="ECO:0007669"/>
    <property type="project" value="UniProtKB-KW"/>
</dbReference>
<keyword evidence="2" id="KW-1185">Reference proteome</keyword>
<evidence type="ECO:0000313" key="1">
    <source>
        <dbReference type="EMBL" id="NIA67832.1"/>
    </source>
</evidence>
<gene>
    <name evidence="1" type="ORF">HBA54_04440</name>
</gene>
<keyword evidence="1" id="KW-0489">Methyltransferase</keyword>
<name>A0A967EV10_9PROT</name>
<dbReference type="CDD" id="cd02440">
    <property type="entry name" value="AdoMet_MTases"/>
    <property type="match status" value="1"/>
</dbReference>
<comment type="caution">
    <text evidence="1">The sequence shown here is derived from an EMBL/GenBank/DDBJ whole genome shotgun (WGS) entry which is preliminary data.</text>
</comment>
<proteinExistence type="predicted"/>
<accession>A0A967EV10</accession>
<dbReference type="PANTHER" id="PTHR43861">
    <property type="entry name" value="TRANS-ACONITATE 2-METHYLTRANSFERASE-RELATED"/>
    <property type="match status" value="1"/>
</dbReference>
<dbReference type="GO" id="GO:0008168">
    <property type="term" value="F:methyltransferase activity"/>
    <property type="evidence" value="ECO:0007669"/>
    <property type="project" value="UniProtKB-KW"/>
</dbReference>
<evidence type="ECO:0000313" key="2">
    <source>
        <dbReference type="Proteomes" id="UP000761264"/>
    </source>
</evidence>
<dbReference type="AlphaFoldDB" id="A0A967EV10"/>
<organism evidence="1 2">
    <name type="scientific">Pelagibius litoralis</name>
    <dbReference type="NCBI Taxonomy" id="374515"/>
    <lineage>
        <taxon>Bacteria</taxon>
        <taxon>Pseudomonadati</taxon>
        <taxon>Pseudomonadota</taxon>
        <taxon>Alphaproteobacteria</taxon>
        <taxon>Rhodospirillales</taxon>
        <taxon>Rhodovibrionaceae</taxon>
        <taxon>Pelagibius</taxon>
    </lineage>
</organism>
<dbReference type="EMBL" id="JAAQPH010000003">
    <property type="protein sequence ID" value="NIA67832.1"/>
    <property type="molecule type" value="Genomic_DNA"/>
</dbReference>
<sequence>MVDRDGKSWPAWQLVDTPDGFRAISPRPSPEDLKRHYNDLYFVKGGAANQYTYEYTAAELRHKDLAFAEAAALVQPDSGFYLDLGFGEGFGLAYFRDLGWEVTGVDFTTTGIDQYFPELADQVIVGDLFEEIDNLVDAGKRYDLVVVNNVLEHVLDPGVMAASIRKLLTPNGIARIAVPNDGSWLHELLIGSGRANPDFYVSPPGHLQYFTIASLTRFLERHGLAVVDMMGEFPIDIFPLNEDSNYLRHPPKGRNCHFARVEFELGLWDQGIDALIAFRRGCAAGGVGRNLAAYVKAQT</sequence>
<dbReference type="RefSeq" id="WP_167221817.1">
    <property type="nucleotide sequence ID" value="NZ_JAAQPH010000003.1"/>
</dbReference>
<keyword evidence="1" id="KW-0808">Transferase</keyword>
<protein>
    <submittedName>
        <fullName evidence="1">Class I SAM-dependent methyltransferase</fullName>
    </submittedName>
</protein>
<dbReference type="SUPFAM" id="SSF53335">
    <property type="entry name" value="S-adenosyl-L-methionine-dependent methyltransferases"/>
    <property type="match status" value="1"/>
</dbReference>